<dbReference type="PANTHER" id="PTHR22912:SF151">
    <property type="entry name" value="DIHYDROLIPOYL DEHYDROGENASE, MITOCHONDRIAL"/>
    <property type="match status" value="1"/>
</dbReference>
<dbReference type="Gene3D" id="3.30.390.30">
    <property type="match status" value="1"/>
</dbReference>
<evidence type="ECO:0000259" key="3">
    <source>
        <dbReference type="Pfam" id="PF07992"/>
    </source>
</evidence>
<dbReference type="InterPro" id="IPR036188">
    <property type="entry name" value="FAD/NAD-bd_sf"/>
</dbReference>
<name>A0A1D3L0Z8_9EURY</name>
<dbReference type="GO" id="GO:0050660">
    <property type="term" value="F:flavin adenine dinucleotide binding"/>
    <property type="evidence" value="ECO:0007669"/>
    <property type="project" value="TreeGrafter"/>
</dbReference>
<organism evidence="4 5">
    <name type="scientific">Methanobacterium congolense</name>
    <dbReference type="NCBI Taxonomy" id="118062"/>
    <lineage>
        <taxon>Archaea</taxon>
        <taxon>Methanobacteriati</taxon>
        <taxon>Methanobacteriota</taxon>
        <taxon>Methanomada group</taxon>
        <taxon>Methanobacteria</taxon>
        <taxon>Methanobacteriales</taxon>
        <taxon>Methanobacteriaceae</taxon>
        <taxon>Methanobacterium</taxon>
    </lineage>
</organism>
<dbReference type="PATRIC" id="fig|129848.4.peg.598"/>
<dbReference type="KEGG" id="mcub:MCBB_0595"/>
<dbReference type="RefSeq" id="WP_071906363.1">
    <property type="nucleotide sequence ID" value="NZ_LT607756.1"/>
</dbReference>
<dbReference type="Pfam" id="PF07992">
    <property type="entry name" value="Pyr_redox_2"/>
    <property type="match status" value="1"/>
</dbReference>
<keyword evidence="1" id="KW-0285">Flavoprotein</keyword>
<sequence>MKIVVIGGGPAGRTAAMEASELGADVTLIEKNKIGGKCLNEGCVVVCGLNDVAKYLRNTKKFNEHGIINLNPEINFDKVTGGVKETIGKIRHILEVETREAGVNVVMGDALVEEGYVSVGSERHNYDKLIIGTGAGAFIPPVEGAEHALTYRDVLNIPEVPENLNIVGSGVIAAEFAGIFSAMGSKVRIFCRHSFLKMLDLDIKSYVVEKLLGDVEVLENTPVNAIRPDGLETDDGFFEGTVLLAVGMVPHSDAVKHLVDTGRNGEILVNSKMETSKEGVYAAGDVVGGIGLTPVARMEGVVAARNACGIHAEADYRYVPSSISLQYDVSFLKSESSTGSEGRVSEGHIPGSSGPDTFWRVLDGETGLSKVVFDAETGDINGLFAVSPSGRTTMAYMSKFLRDSYKIHDFDNFVETHPSTDSIYKLIRFLSKFE</sequence>
<gene>
    <name evidence="4" type="primary">GR</name>
    <name evidence="4" type="ORF">MCBB_0595</name>
</gene>
<dbReference type="InterPro" id="IPR016156">
    <property type="entry name" value="FAD/NAD-linked_Rdtase_dimer_sf"/>
</dbReference>
<dbReference type="EMBL" id="LT607756">
    <property type="protein sequence ID" value="SCG85169.1"/>
    <property type="molecule type" value="Genomic_DNA"/>
</dbReference>
<keyword evidence="2" id="KW-0274">FAD</keyword>
<dbReference type="AlphaFoldDB" id="A0A1D3L0Z8"/>
<reference evidence="4 5" key="1">
    <citation type="submission" date="2016-08" db="EMBL/GenBank/DDBJ databases">
        <authorList>
            <person name="Seilhamer J.J."/>
        </authorList>
    </citation>
    <scope>NUCLEOTIDE SEQUENCE [LARGE SCALE GENOMIC DNA]</scope>
    <source>
        <strain evidence="4">Buetzberg</strain>
    </source>
</reference>
<dbReference type="PRINTS" id="PR00368">
    <property type="entry name" value="FADPNR"/>
</dbReference>
<feature type="domain" description="FAD/NAD(P)-binding" evidence="3">
    <location>
        <begin position="1"/>
        <end position="300"/>
    </location>
</feature>
<evidence type="ECO:0000256" key="2">
    <source>
        <dbReference type="ARBA" id="ARBA00022827"/>
    </source>
</evidence>
<dbReference type="InterPro" id="IPR023753">
    <property type="entry name" value="FAD/NAD-binding_dom"/>
</dbReference>
<evidence type="ECO:0000313" key="4">
    <source>
        <dbReference type="EMBL" id="SCG85169.1"/>
    </source>
</evidence>
<dbReference type="GO" id="GO:0004362">
    <property type="term" value="F:glutathione-disulfide reductase (NADPH) activity"/>
    <property type="evidence" value="ECO:0007669"/>
    <property type="project" value="UniProtKB-EC"/>
</dbReference>
<dbReference type="SUPFAM" id="SSF55424">
    <property type="entry name" value="FAD/NAD-linked reductases, dimerisation (C-terminal) domain"/>
    <property type="match status" value="1"/>
</dbReference>
<dbReference type="STRING" id="118062.MCBB_0595"/>
<dbReference type="PANTHER" id="PTHR22912">
    <property type="entry name" value="DISULFIDE OXIDOREDUCTASE"/>
    <property type="match status" value="1"/>
</dbReference>
<dbReference type="GeneID" id="30411451"/>
<dbReference type="InterPro" id="IPR050151">
    <property type="entry name" value="Class-I_Pyr_Nuc-Dis_Oxidored"/>
</dbReference>
<accession>A0A1D3L0Z8</accession>
<dbReference type="GO" id="GO:0006103">
    <property type="term" value="P:2-oxoglutarate metabolic process"/>
    <property type="evidence" value="ECO:0007669"/>
    <property type="project" value="TreeGrafter"/>
</dbReference>
<dbReference type="OrthoDB" id="27922at2157"/>
<dbReference type="PRINTS" id="PR00411">
    <property type="entry name" value="PNDRDTASEI"/>
</dbReference>
<dbReference type="Proteomes" id="UP000094707">
    <property type="component" value="Chromosome I"/>
</dbReference>
<dbReference type="EC" id="1.8.1.7" evidence="4"/>
<evidence type="ECO:0000256" key="1">
    <source>
        <dbReference type="ARBA" id="ARBA00022630"/>
    </source>
</evidence>
<keyword evidence="4" id="KW-0560">Oxidoreductase</keyword>
<dbReference type="Gene3D" id="3.50.50.60">
    <property type="entry name" value="FAD/NAD(P)-binding domain"/>
    <property type="match status" value="2"/>
</dbReference>
<keyword evidence="5" id="KW-1185">Reference proteome</keyword>
<dbReference type="GO" id="GO:0004148">
    <property type="term" value="F:dihydrolipoyl dehydrogenase (NADH) activity"/>
    <property type="evidence" value="ECO:0007669"/>
    <property type="project" value="TreeGrafter"/>
</dbReference>
<dbReference type="SUPFAM" id="SSF51905">
    <property type="entry name" value="FAD/NAD(P)-binding domain"/>
    <property type="match status" value="1"/>
</dbReference>
<evidence type="ECO:0000313" key="5">
    <source>
        <dbReference type="Proteomes" id="UP000094707"/>
    </source>
</evidence>
<protein>
    <submittedName>
        <fullName evidence="4">Glutathione reductase,chloroplastic/mitochondrial</fullName>
        <ecNumber evidence="4">1.8.1.7</ecNumber>
    </submittedName>
</protein>
<proteinExistence type="predicted"/>